<keyword evidence="7 16" id="KW-0812">Transmembrane</keyword>
<evidence type="ECO:0000256" key="16">
    <source>
        <dbReference type="SAM" id="Phobius"/>
    </source>
</evidence>
<accession>A0A346RJ11</accession>
<dbReference type="EMBL" id="MG193466">
    <property type="protein sequence ID" value="AXS66058.1"/>
    <property type="molecule type" value="Genomic_DNA"/>
</dbReference>
<protein>
    <recommendedName>
        <fullName evidence="4">NADH-ubiquinone oxidoreductase chain 6</fullName>
        <ecNumber evidence="3">7.1.1.2</ecNumber>
    </recommendedName>
    <alternativeName>
        <fullName evidence="14">NADH dehydrogenase subunit 6</fullName>
    </alternativeName>
</protein>
<evidence type="ECO:0000256" key="1">
    <source>
        <dbReference type="ARBA" id="ARBA00004225"/>
    </source>
</evidence>
<comment type="catalytic activity">
    <reaction evidence="15">
        <text>a ubiquinone + NADH + 5 H(+)(in) = a ubiquinol + NAD(+) + 4 H(+)(out)</text>
        <dbReference type="Rhea" id="RHEA:29091"/>
        <dbReference type="Rhea" id="RHEA-COMP:9565"/>
        <dbReference type="Rhea" id="RHEA-COMP:9566"/>
        <dbReference type="ChEBI" id="CHEBI:15378"/>
        <dbReference type="ChEBI" id="CHEBI:16389"/>
        <dbReference type="ChEBI" id="CHEBI:17976"/>
        <dbReference type="ChEBI" id="CHEBI:57540"/>
        <dbReference type="ChEBI" id="CHEBI:57945"/>
        <dbReference type="EC" id="7.1.1.2"/>
    </reaction>
</comment>
<dbReference type="GO" id="GO:0008137">
    <property type="term" value="F:NADH dehydrogenase (ubiquinone) activity"/>
    <property type="evidence" value="ECO:0007669"/>
    <property type="project" value="UniProtKB-EC"/>
</dbReference>
<evidence type="ECO:0000256" key="2">
    <source>
        <dbReference type="ARBA" id="ARBA00005698"/>
    </source>
</evidence>
<evidence type="ECO:0000256" key="6">
    <source>
        <dbReference type="ARBA" id="ARBA00022660"/>
    </source>
</evidence>
<keyword evidence="5" id="KW-0813">Transport</keyword>
<name>A0A346RJ11_9CUCU</name>
<comment type="subcellular location">
    <subcellularLocation>
        <location evidence="1">Mitochondrion membrane</location>
        <topology evidence="1">Multi-pass membrane protein</topology>
    </subcellularLocation>
</comment>
<organism evidence="17">
    <name type="scientific">Cucujoidea sp. 42 KM-2017</name>
    <dbReference type="NCBI Taxonomy" id="2219381"/>
    <lineage>
        <taxon>Eukaryota</taxon>
        <taxon>Metazoa</taxon>
        <taxon>Ecdysozoa</taxon>
        <taxon>Arthropoda</taxon>
        <taxon>Hexapoda</taxon>
        <taxon>Insecta</taxon>
        <taxon>Pterygota</taxon>
        <taxon>Neoptera</taxon>
        <taxon>Endopterygota</taxon>
        <taxon>Coleoptera</taxon>
        <taxon>Polyphaga</taxon>
        <taxon>Cucujiformia</taxon>
    </lineage>
</organism>
<keyword evidence="10 16" id="KW-1133">Transmembrane helix</keyword>
<evidence type="ECO:0000256" key="13">
    <source>
        <dbReference type="ARBA" id="ARBA00023136"/>
    </source>
</evidence>
<keyword evidence="8" id="KW-1278">Translocase</keyword>
<keyword evidence="13 16" id="KW-0472">Membrane</keyword>
<evidence type="ECO:0000256" key="12">
    <source>
        <dbReference type="ARBA" id="ARBA00023128"/>
    </source>
</evidence>
<evidence type="ECO:0000256" key="9">
    <source>
        <dbReference type="ARBA" id="ARBA00022982"/>
    </source>
</evidence>
<comment type="similarity">
    <text evidence="2">Belongs to the complex I subunit 6 family.</text>
</comment>
<keyword evidence="6" id="KW-0679">Respiratory chain</keyword>
<geneLocation type="mitochondrion" evidence="17"/>
<sequence>MLTLILIKMNSLIMLFMKHPLALGMMILIQTFFISIFMNSIFLNFWYSYIILLVMIGGLLILFIYMTSIASNEKFKMNYKIFFTTMTLALLELMFFNLNSNLSMNEFTLSMKEKSNLNLSLISFHNYPNSKIFIFSIIYLLITLIILVKICLNQKGPLRQIYENT</sequence>
<evidence type="ECO:0000256" key="14">
    <source>
        <dbReference type="ARBA" id="ARBA00031019"/>
    </source>
</evidence>
<keyword evidence="12 17" id="KW-0496">Mitochondrion</keyword>
<reference evidence="17" key="1">
    <citation type="journal article" date="2018" name="J. ISSAAS">
        <title>The contribution of mitochondrial metagenomics to large-scale data mining and phylogenetic analysis of Coleoptera.</title>
        <authorList>
            <person name="Miller K."/>
            <person name="Linard B."/>
            <person name="Motyka M."/>
            <person name="Bocek M."/>
            <person name="Vogler A.P."/>
        </authorList>
    </citation>
    <scope>NUCLEOTIDE SEQUENCE</scope>
</reference>
<feature type="transmembrane region" description="Helical" evidence="16">
    <location>
        <begin position="21"/>
        <end position="40"/>
    </location>
</feature>
<evidence type="ECO:0000256" key="7">
    <source>
        <dbReference type="ARBA" id="ARBA00022692"/>
    </source>
</evidence>
<dbReference type="PANTHER" id="PTHR11435:SF1">
    <property type="entry name" value="NADH-UBIQUINONE OXIDOREDUCTASE CHAIN 6"/>
    <property type="match status" value="1"/>
</dbReference>
<evidence type="ECO:0000256" key="11">
    <source>
        <dbReference type="ARBA" id="ARBA00023027"/>
    </source>
</evidence>
<evidence type="ECO:0000256" key="8">
    <source>
        <dbReference type="ARBA" id="ARBA00022967"/>
    </source>
</evidence>
<evidence type="ECO:0000313" key="17">
    <source>
        <dbReference type="EMBL" id="AXS66058.1"/>
    </source>
</evidence>
<feature type="transmembrane region" description="Helical" evidence="16">
    <location>
        <begin position="132"/>
        <end position="152"/>
    </location>
</feature>
<evidence type="ECO:0000256" key="5">
    <source>
        <dbReference type="ARBA" id="ARBA00022448"/>
    </source>
</evidence>
<keyword evidence="11" id="KW-0520">NAD</keyword>
<proteinExistence type="inferred from homology"/>
<evidence type="ECO:0000256" key="4">
    <source>
        <dbReference type="ARBA" id="ARBA00021095"/>
    </source>
</evidence>
<feature type="transmembrane region" description="Helical" evidence="16">
    <location>
        <begin position="79"/>
        <end position="98"/>
    </location>
</feature>
<dbReference type="PANTHER" id="PTHR11435">
    <property type="entry name" value="NADH UBIQUINONE OXIDOREDUCTASE SUBUNIT ND6"/>
    <property type="match status" value="1"/>
</dbReference>
<evidence type="ECO:0000256" key="15">
    <source>
        <dbReference type="ARBA" id="ARBA00049551"/>
    </source>
</evidence>
<dbReference type="EC" id="7.1.1.2" evidence="3"/>
<dbReference type="GO" id="GO:0031966">
    <property type="term" value="C:mitochondrial membrane"/>
    <property type="evidence" value="ECO:0007669"/>
    <property type="project" value="UniProtKB-SubCell"/>
</dbReference>
<feature type="transmembrane region" description="Helical" evidence="16">
    <location>
        <begin position="46"/>
        <end position="67"/>
    </location>
</feature>
<keyword evidence="9" id="KW-0249">Electron transport</keyword>
<evidence type="ECO:0000256" key="3">
    <source>
        <dbReference type="ARBA" id="ARBA00012944"/>
    </source>
</evidence>
<evidence type="ECO:0000256" key="10">
    <source>
        <dbReference type="ARBA" id="ARBA00022989"/>
    </source>
</evidence>
<gene>
    <name evidence="17" type="primary">nad6</name>
</gene>
<dbReference type="AlphaFoldDB" id="A0A346RJ11"/>
<dbReference type="InterPro" id="IPR050269">
    <property type="entry name" value="ComplexI_Subunit6"/>
</dbReference>